<gene>
    <name evidence="1" type="ORF">BN12_900002</name>
</gene>
<evidence type="ECO:0000313" key="2">
    <source>
        <dbReference type="Proteomes" id="UP000035721"/>
    </source>
</evidence>
<dbReference type="AlphaFoldDB" id="A0A077M200"/>
<keyword evidence="2" id="KW-1185">Reference proteome</keyword>
<accession>A0A077M200</accession>
<dbReference type="STRING" id="1194083.BN12_900002"/>
<organism evidence="1 2">
    <name type="scientific">Nostocoides japonicum T1-X7</name>
    <dbReference type="NCBI Taxonomy" id="1194083"/>
    <lineage>
        <taxon>Bacteria</taxon>
        <taxon>Bacillati</taxon>
        <taxon>Actinomycetota</taxon>
        <taxon>Actinomycetes</taxon>
        <taxon>Micrococcales</taxon>
        <taxon>Intrasporangiaceae</taxon>
        <taxon>Nostocoides</taxon>
    </lineage>
</organism>
<name>A0A077M200_9MICO</name>
<protein>
    <submittedName>
        <fullName evidence="1">Uncharacterized protein</fullName>
    </submittedName>
</protein>
<dbReference type="Proteomes" id="UP000035721">
    <property type="component" value="Unassembled WGS sequence"/>
</dbReference>
<comment type="caution">
    <text evidence="1">The sequence shown here is derived from an EMBL/GenBank/DDBJ whole genome shotgun (WGS) entry which is preliminary data.</text>
</comment>
<proteinExistence type="predicted"/>
<reference evidence="1 2" key="1">
    <citation type="journal article" date="2013" name="ISME J.">
        <title>A metabolic model for members of the genus Tetrasphaera involved in enhanced biological phosphorus removal.</title>
        <authorList>
            <person name="Kristiansen R."/>
            <person name="Nguyen H.T.T."/>
            <person name="Saunders A.M."/>
            <person name="Nielsen J.L."/>
            <person name="Wimmer R."/>
            <person name="Le V.Q."/>
            <person name="McIlroy S.J."/>
            <person name="Petrovski S."/>
            <person name="Seviour R.J."/>
            <person name="Calteau A."/>
            <person name="Nielsen K.L."/>
            <person name="Nielsen P.H."/>
        </authorList>
    </citation>
    <scope>NUCLEOTIDE SEQUENCE [LARGE SCALE GENOMIC DNA]</scope>
    <source>
        <strain evidence="1 2">T1-X7</strain>
    </source>
</reference>
<evidence type="ECO:0000313" key="1">
    <source>
        <dbReference type="EMBL" id="CCH80378.1"/>
    </source>
</evidence>
<dbReference type="EMBL" id="CAJB01000426">
    <property type="protein sequence ID" value="CCH80378.1"/>
    <property type="molecule type" value="Genomic_DNA"/>
</dbReference>
<sequence>MVLLWTLVVTAIVVLLRVGDSRAPTAGREAAAPGHSSRGER</sequence>